<accession>A0AA38U963</accession>
<evidence type="ECO:0000256" key="1">
    <source>
        <dbReference type="SAM" id="MobiDB-lite"/>
    </source>
</evidence>
<proteinExistence type="predicted"/>
<dbReference type="EMBL" id="MU806603">
    <property type="protein sequence ID" value="KAJ3833970.1"/>
    <property type="molecule type" value="Genomic_DNA"/>
</dbReference>
<dbReference type="AlphaFoldDB" id="A0AA38U963"/>
<protein>
    <submittedName>
        <fullName evidence="2">Uncharacterized protein</fullName>
    </submittedName>
</protein>
<evidence type="ECO:0000313" key="3">
    <source>
        <dbReference type="Proteomes" id="UP001163846"/>
    </source>
</evidence>
<organism evidence="2 3">
    <name type="scientific">Lentinula raphanica</name>
    <dbReference type="NCBI Taxonomy" id="153919"/>
    <lineage>
        <taxon>Eukaryota</taxon>
        <taxon>Fungi</taxon>
        <taxon>Dikarya</taxon>
        <taxon>Basidiomycota</taxon>
        <taxon>Agaricomycotina</taxon>
        <taxon>Agaricomycetes</taxon>
        <taxon>Agaricomycetidae</taxon>
        <taxon>Agaricales</taxon>
        <taxon>Marasmiineae</taxon>
        <taxon>Omphalotaceae</taxon>
        <taxon>Lentinula</taxon>
    </lineage>
</organism>
<name>A0AA38U963_9AGAR</name>
<feature type="compositionally biased region" description="Polar residues" evidence="1">
    <location>
        <begin position="1"/>
        <end position="12"/>
    </location>
</feature>
<feature type="region of interest" description="Disordered" evidence="1">
    <location>
        <begin position="1"/>
        <end position="38"/>
    </location>
</feature>
<sequence>MPLPPYTQSSEPSKSESLFRKFGPANPPPPTYSSQGNSSSPSLIIYHYVEFPEYPAGSDFGSFDTKRDVGMLPKERKKLEQLIEVQKEVMNRFATYIKDADDKEVFTEKFRAQFGHVSRYRVLYTPHWYPSYHMEPGDEAHAKMESVVYDETHGRTLHEEKWLVTVQRLSLKTWDGQVLGAKVEDVKGATYPKVRQPSKLKKVLKKVFKKPGWHSN</sequence>
<keyword evidence="3" id="KW-1185">Reference proteome</keyword>
<evidence type="ECO:0000313" key="2">
    <source>
        <dbReference type="EMBL" id="KAJ3833970.1"/>
    </source>
</evidence>
<comment type="caution">
    <text evidence="2">The sequence shown here is derived from an EMBL/GenBank/DDBJ whole genome shotgun (WGS) entry which is preliminary data.</text>
</comment>
<reference evidence="2" key="1">
    <citation type="submission" date="2022-08" db="EMBL/GenBank/DDBJ databases">
        <authorList>
            <consortium name="DOE Joint Genome Institute"/>
            <person name="Min B."/>
            <person name="Riley R."/>
            <person name="Sierra-Patev S."/>
            <person name="Naranjo-Ortiz M."/>
            <person name="Looney B."/>
            <person name="Konkel Z."/>
            <person name="Slot J.C."/>
            <person name="Sakamoto Y."/>
            <person name="Steenwyk J.L."/>
            <person name="Rokas A."/>
            <person name="Carro J."/>
            <person name="Camarero S."/>
            <person name="Ferreira P."/>
            <person name="Molpeceres G."/>
            <person name="Ruiz-Duenas F.J."/>
            <person name="Serrano A."/>
            <person name="Henrissat B."/>
            <person name="Drula E."/>
            <person name="Hughes K.W."/>
            <person name="Mata J.L."/>
            <person name="Ishikawa N.K."/>
            <person name="Vargas-Isla R."/>
            <person name="Ushijima S."/>
            <person name="Smith C.A."/>
            <person name="Ahrendt S."/>
            <person name="Andreopoulos W."/>
            <person name="He G."/>
            <person name="Labutti K."/>
            <person name="Lipzen A."/>
            <person name="Ng V."/>
            <person name="Sandor L."/>
            <person name="Barry K."/>
            <person name="Martinez A.T."/>
            <person name="Xiao Y."/>
            <person name="Gibbons J.G."/>
            <person name="Terashima K."/>
            <person name="Hibbett D.S."/>
            <person name="Grigoriev I.V."/>
        </authorList>
    </citation>
    <scope>NUCLEOTIDE SEQUENCE</scope>
    <source>
        <strain evidence="2">TFB9207</strain>
    </source>
</reference>
<dbReference type="Proteomes" id="UP001163846">
    <property type="component" value="Unassembled WGS sequence"/>
</dbReference>
<gene>
    <name evidence="2" type="ORF">F5878DRAFT_379835</name>
</gene>